<protein>
    <recommendedName>
        <fullName evidence="3">DUF4316 domain-containing protein</fullName>
    </recommendedName>
</protein>
<sequence>MAKMKKIRKWDEVTGNAVEEQIPESIDPIEDVGAGPSISRNHMRGIEDMVEQNDNSFDGIINNVPAAPVPDFAEINEKADQEDIIADTKASVMEKIKEQQEKVKLAPIPESEKKTPVIYPCREM</sequence>
<keyword evidence="2" id="KW-1185">Reference proteome</keyword>
<evidence type="ECO:0000313" key="2">
    <source>
        <dbReference type="Proteomes" id="UP000236726"/>
    </source>
</evidence>
<name>A0A1H5S682_9FIRM</name>
<evidence type="ECO:0000313" key="1">
    <source>
        <dbReference type="EMBL" id="SEF45281.1"/>
    </source>
</evidence>
<accession>A0A1H5S682</accession>
<dbReference type="Proteomes" id="UP000236726">
    <property type="component" value="Unassembled WGS sequence"/>
</dbReference>
<dbReference type="AlphaFoldDB" id="A0A1H5S682"/>
<reference evidence="1 2" key="1">
    <citation type="submission" date="2016-10" db="EMBL/GenBank/DDBJ databases">
        <authorList>
            <person name="de Groot N.N."/>
        </authorList>
    </citation>
    <scope>NUCLEOTIDE SEQUENCE [LARGE SCALE GENOMIC DNA]</scope>
    <source>
        <strain evidence="1 2">D15d</strain>
    </source>
</reference>
<proteinExistence type="predicted"/>
<dbReference type="RefSeq" id="WP_103952153.1">
    <property type="nucleotide sequence ID" value="NZ_FNUL01000002.1"/>
</dbReference>
<dbReference type="EMBL" id="FNUL01000002">
    <property type="protein sequence ID" value="SEF45281.1"/>
    <property type="molecule type" value="Genomic_DNA"/>
</dbReference>
<gene>
    <name evidence="1" type="ORF">SAMN05216537_10253</name>
</gene>
<evidence type="ECO:0008006" key="3">
    <source>
        <dbReference type="Google" id="ProtNLM"/>
    </source>
</evidence>
<organism evidence="1 2">
    <name type="scientific">Lachnospira multipara</name>
    <dbReference type="NCBI Taxonomy" id="28051"/>
    <lineage>
        <taxon>Bacteria</taxon>
        <taxon>Bacillati</taxon>
        <taxon>Bacillota</taxon>
        <taxon>Clostridia</taxon>
        <taxon>Lachnospirales</taxon>
        <taxon>Lachnospiraceae</taxon>
        <taxon>Lachnospira</taxon>
    </lineage>
</organism>